<dbReference type="InterPro" id="IPR008984">
    <property type="entry name" value="SMAD_FHA_dom_sf"/>
</dbReference>
<sequence length="648" mass="71985">MASVPYLKVYKDSNLVDSISLQGQDRWIAGRHAHCDIVVGHASNSRRHLEIQVLHATKELRLIDLQSAHGTMVNGEALAPARPHIMQQGDTLQMGASTRSYKVDWVPVIAIEQVSEASFPVLERSSPNGSKASSRCKLGNTQESRGNRQQLMKDQCTKQKAENVPSSFRTQSQRTGRTELPPRTPVRRSPFAKVPASTLNRRSPQGPALRKSNTLPDKIIASSKIDVVTEYNSLAPTTKETQESGPEGSASPNLWLRRCSSAPTPTVVTPEDALGAHNDNEVEVLPALNREPSREDLPNSLTNLSSYDEYPSDKENYQPAKDRRKSLSWDGRQSCSSPNILAIDRQPFAELKTDLKLAKPMFSSPLASSPDSDFGSRTLGLPPPQRQVTSAMVNNLDSLFGNLKLGGEKRCQWHIVVDTNCLLDTDALKSLKQLEGIRETRIVIPKIVLRELDGLKKRHDLGLSARVALRWIEDCMEKKPFWMHVQRSTEVLPVRRTQDRGFMALTNDDQILECALLFESEVMDGRVVLLTRDTALKIKAMAEGMTVDDATAFCENLLSPYSERFLWLGSTAYRPPVTGPTTSRSTQRYTGYAESYAPPSGSPFSMANLEMRTKIQSPPKVKGHGKHGVAEFRCHYSERPQGLKALLA</sequence>
<feature type="domain" description="FHA" evidence="2">
    <location>
        <begin position="27"/>
        <end position="78"/>
    </location>
</feature>
<dbReference type="SMART" id="SM00670">
    <property type="entry name" value="PINc"/>
    <property type="match status" value="1"/>
</dbReference>
<dbReference type="Pfam" id="PF13638">
    <property type="entry name" value="PIN_4"/>
    <property type="match status" value="1"/>
</dbReference>
<dbReference type="AlphaFoldDB" id="A0A8T0I5G6"/>
<organism evidence="3 4">
    <name type="scientific">Ceratodon purpureus</name>
    <name type="common">Fire moss</name>
    <name type="synonym">Dicranum purpureum</name>
    <dbReference type="NCBI Taxonomy" id="3225"/>
    <lineage>
        <taxon>Eukaryota</taxon>
        <taxon>Viridiplantae</taxon>
        <taxon>Streptophyta</taxon>
        <taxon>Embryophyta</taxon>
        <taxon>Bryophyta</taxon>
        <taxon>Bryophytina</taxon>
        <taxon>Bryopsida</taxon>
        <taxon>Dicranidae</taxon>
        <taxon>Pseudoditrichales</taxon>
        <taxon>Ditrichaceae</taxon>
        <taxon>Ceratodon</taxon>
    </lineage>
</organism>
<evidence type="ECO:0000313" key="4">
    <source>
        <dbReference type="Proteomes" id="UP000822688"/>
    </source>
</evidence>
<feature type="region of interest" description="Disordered" evidence="1">
    <location>
        <begin position="288"/>
        <end position="333"/>
    </location>
</feature>
<reference evidence="3" key="1">
    <citation type="submission" date="2020-06" db="EMBL/GenBank/DDBJ databases">
        <title>WGS assembly of Ceratodon purpureus strain R40.</title>
        <authorList>
            <person name="Carey S.B."/>
            <person name="Jenkins J."/>
            <person name="Shu S."/>
            <person name="Lovell J.T."/>
            <person name="Sreedasyam A."/>
            <person name="Maumus F."/>
            <person name="Tiley G.P."/>
            <person name="Fernandez-Pozo N."/>
            <person name="Barry K."/>
            <person name="Chen C."/>
            <person name="Wang M."/>
            <person name="Lipzen A."/>
            <person name="Daum C."/>
            <person name="Saski C.A."/>
            <person name="Payton A.C."/>
            <person name="Mcbreen J.C."/>
            <person name="Conrad R.E."/>
            <person name="Kollar L.M."/>
            <person name="Olsson S."/>
            <person name="Huttunen S."/>
            <person name="Landis J.B."/>
            <person name="Wickett N.J."/>
            <person name="Johnson M.G."/>
            <person name="Rensing S.A."/>
            <person name="Grimwood J."/>
            <person name="Schmutz J."/>
            <person name="Mcdaniel S.F."/>
        </authorList>
    </citation>
    <scope>NUCLEOTIDE SEQUENCE</scope>
    <source>
        <strain evidence="3">R40</strain>
    </source>
</reference>
<dbReference type="InterPro" id="IPR000253">
    <property type="entry name" value="FHA_dom"/>
</dbReference>
<dbReference type="PANTHER" id="PTHR22593">
    <property type="entry name" value="TRANSMEMBRANE PROTEIN 18"/>
    <property type="match status" value="1"/>
</dbReference>
<dbReference type="Gene3D" id="3.40.50.1010">
    <property type="entry name" value="5'-nuclease"/>
    <property type="match status" value="1"/>
</dbReference>
<dbReference type="PROSITE" id="PS50006">
    <property type="entry name" value="FHA_DOMAIN"/>
    <property type="match status" value="1"/>
</dbReference>
<comment type="caution">
    <text evidence="3">The sequence shown here is derived from an EMBL/GenBank/DDBJ whole genome shotgun (WGS) entry which is preliminary data.</text>
</comment>
<dbReference type="CDD" id="cd09880">
    <property type="entry name" value="PIN_Smg5-6-like"/>
    <property type="match status" value="1"/>
</dbReference>
<evidence type="ECO:0000256" key="1">
    <source>
        <dbReference type="SAM" id="MobiDB-lite"/>
    </source>
</evidence>
<dbReference type="Gene3D" id="2.60.200.20">
    <property type="match status" value="1"/>
</dbReference>
<dbReference type="SMART" id="SM00240">
    <property type="entry name" value="FHA"/>
    <property type="match status" value="1"/>
</dbReference>
<evidence type="ECO:0000259" key="2">
    <source>
        <dbReference type="PROSITE" id="PS50006"/>
    </source>
</evidence>
<dbReference type="Proteomes" id="UP000822688">
    <property type="component" value="Chromosome 4"/>
</dbReference>
<dbReference type="PANTHER" id="PTHR22593:SF8">
    <property type="entry name" value="FHA DOMAIN-CONTAINING PROTEIN PS1"/>
    <property type="match status" value="1"/>
</dbReference>
<keyword evidence="4" id="KW-1185">Reference proteome</keyword>
<accession>A0A8T0I5G6</accession>
<dbReference type="EMBL" id="CM026424">
    <property type="protein sequence ID" value="KAG0578219.1"/>
    <property type="molecule type" value="Genomic_DNA"/>
</dbReference>
<feature type="region of interest" description="Disordered" evidence="1">
    <location>
        <begin position="122"/>
        <end position="214"/>
    </location>
</feature>
<feature type="compositionally biased region" description="Polar residues" evidence="1">
    <location>
        <begin position="164"/>
        <end position="175"/>
    </location>
</feature>
<proteinExistence type="predicted"/>
<protein>
    <recommendedName>
        <fullName evidence="2">FHA domain-containing protein</fullName>
    </recommendedName>
</protein>
<gene>
    <name evidence="3" type="ORF">KC19_4G006500</name>
</gene>
<dbReference type="SUPFAM" id="SSF49879">
    <property type="entry name" value="SMAD/FHA domain"/>
    <property type="match status" value="1"/>
</dbReference>
<dbReference type="InterPro" id="IPR002716">
    <property type="entry name" value="PIN_dom"/>
</dbReference>
<dbReference type="InterPro" id="IPR029060">
    <property type="entry name" value="PIN-like_dom_sf"/>
</dbReference>
<name>A0A8T0I5G6_CERPU</name>
<evidence type="ECO:0000313" key="3">
    <source>
        <dbReference type="EMBL" id="KAG0578219.1"/>
    </source>
</evidence>
<dbReference type="GO" id="GO:0031965">
    <property type="term" value="C:nuclear membrane"/>
    <property type="evidence" value="ECO:0007669"/>
    <property type="project" value="TreeGrafter"/>
</dbReference>
<dbReference type="SUPFAM" id="SSF88723">
    <property type="entry name" value="PIN domain-like"/>
    <property type="match status" value="1"/>
</dbReference>
<dbReference type="Pfam" id="PF00498">
    <property type="entry name" value="FHA"/>
    <property type="match status" value="1"/>
</dbReference>
<feature type="compositionally biased region" description="Polar residues" evidence="1">
    <location>
        <begin position="125"/>
        <end position="152"/>
    </location>
</feature>